<accession>A0ABT6H0F0</accession>
<dbReference type="EMBL" id="JAKZMO010000041">
    <property type="protein sequence ID" value="MDG5486710.1"/>
    <property type="molecule type" value="Genomic_DNA"/>
</dbReference>
<protein>
    <submittedName>
        <fullName evidence="3">Fumarylacetoacetate hydrolase family protein</fullName>
    </submittedName>
</protein>
<dbReference type="PANTHER" id="PTHR30143:SF0">
    <property type="entry name" value="2-KETO-4-PENTENOATE HYDRATASE"/>
    <property type="match status" value="1"/>
</dbReference>
<gene>
    <name evidence="3" type="ORF">MNO81_28280</name>
</gene>
<feature type="domain" description="Fumarylacetoacetase-like C-terminal" evidence="2">
    <location>
        <begin position="80"/>
        <end position="253"/>
    </location>
</feature>
<evidence type="ECO:0000313" key="3">
    <source>
        <dbReference type="EMBL" id="MDG5486710.1"/>
    </source>
</evidence>
<dbReference type="SUPFAM" id="SSF56529">
    <property type="entry name" value="FAH"/>
    <property type="match status" value="1"/>
</dbReference>
<sequence length="257" mass="27016">MISAREVADELIIAERERKKLTAFTDAHPDFDVAEGYAAQRLFVQSKVDAGEQIIGAKLGLTSRAKQVAMGVSDPLYGMVTNRMVAPAALPVDLAALIHPRVEPEIAFLLARDVTAPASITSVLAATEAVFAAVDVLDSRYNDYRFALADVVADNCSAGRFLLGPTARTPDELVDLRLLGCVLRVNGEVVDTAAGAAVMGHPAASVAWLANRLGECGEVLRGGWLVFSGGLTAPIPLQPGRTVTAEFDGLGTVSAFA</sequence>
<proteinExistence type="predicted"/>
<dbReference type="Proteomes" id="UP001154266">
    <property type="component" value="Unassembled WGS sequence"/>
</dbReference>
<reference evidence="3" key="1">
    <citation type="journal article" date="2023" name="Environ. Microbiol.">
        <title>The 2-methylpropene degradation pathway in Mycobacteriaceae family strains.</title>
        <authorList>
            <person name="Helbich S."/>
            <person name="Barrantes I."/>
            <person name="Dos Anjos Borges L.G."/>
            <person name="Pieper D.H."/>
            <person name="Vainshtein Y."/>
            <person name="Sohn K."/>
            <person name="Engesser K.H."/>
        </authorList>
    </citation>
    <scope>NUCLEOTIDE SEQUENCE</scope>
    <source>
        <strain evidence="3">IBE100</strain>
    </source>
</reference>
<dbReference type="InterPro" id="IPR011234">
    <property type="entry name" value="Fumarylacetoacetase-like_C"/>
</dbReference>
<dbReference type="GO" id="GO:0016787">
    <property type="term" value="F:hydrolase activity"/>
    <property type="evidence" value="ECO:0007669"/>
    <property type="project" value="UniProtKB-KW"/>
</dbReference>
<dbReference type="RefSeq" id="WP_278223816.1">
    <property type="nucleotide sequence ID" value="NZ_JAKZMO010000041.1"/>
</dbReference>
<evidence type="ECO:0000313" key="4">
    <source>
        <dbReference type="Proteomes" id="UP001154266"/>
    </source>
</evidence>
<dbReference type="InterPro" id="IPR050772">
    <property type="entry name" value="Hydratase-Decarb/MhpD_sf"/>
</dbReference>
<dbReference type="Pfam" id="PF01557">
    <property type="entry name" value="FAA_hydrolase"/>
    <property type="match status" value="1"/>
</dbReference>
<name>A0ABT6H0F0_MYCGU</name>
<dbReference type="InterPro" id="IPR036663">
    <property type="entry name" value="Fumarylacetoacetase_C_sf"/>
</dbReference>
<organism evidence="3 4">
    <name type="scientific">Mycolicibacterium gadium</name>
    <name type="common">Mycobacterium gadium</name>
    <dbReference type="NCBI Taxonomy" id="1794"/>
    <lineage>
        <taxon>Bacteria</taxon>
        <taxon>Bacillati</taxon>
        <taxon>Actinomycetota</taxon>
        <taxon>Actinomycetes</taxon>
        <taxon>Mycobacteriales</taxon>
        <taxon>Mycobacteriaceae</taxon>
        <taxon>Mycolicibacterium</taxon>
    </lineage>
</organism>
<dbReference type="PANTHER" id="PTHR30143">
    <property type="entry name" value="ACID HYDRATASE"/>
    <property type="match status" value="1"/>
</dbReference>
<keyword evidence="4" id="KW-1185">Reference proteome</keyword>
<evidence type="ECO:0000256" key="1">
    <source>
        <dbReference type="ARBA" id="ARBA00023239"/>
    </source>
</evidence>
<keyword evidence="3" id="KW-0378">Hydrolase</keyword>
<keyword evidence="1" id="KW-0456">Lyase</keyword>
<comment type="caution">
    <text evidence="3">The sequence shown here is derived from an EMBL/GenBank/DDBJ whole genome shotgun (WGS) entry which is preliminary data.</text>
</comment>
<evidence type="ECO:0000259" key="2">
    <source>
        <dbReference type="Pfam" id="PF01557"/>
    </source>
</evidence>
<dbReference type="Gene3D" id="3.90.850.10">
    <property type="entry name" value="Fumarylacetoacetase-like, C-terminal domain"/>
    <property type="match status" value="1"/>
</dbReference>